<organism evidence="1 3">
    <name type="scientific">Penicillium cf. viridicatum</name>
    <dbReference type="NCBI Taxonomy" id="2972119"/>
    <lineage>
        <taxon>Eukaryota</taxon>
        <taxon>Fungi</taxon>
        <taxon>Dikarya</taxon>
        <taxon>Ascomycota</taxon>
        <taxon>Pezizomycotina</taxon>
        <taxon>Eurotiomycetes</taxon>
        <taxon>Eurotiomycetidae</taxon>
        <taxon>Eurotiales</taxon>
        <taxon>Aspergillaceae</taxon>
        <taxon>Penicillium</taxon>
    </lineage>
</organism>
<keyword evidence="3" id="KW-1185">Reference proteome</keyword>
<proteinExistence type="predicted"/>
<dbReference type="OrthoDB" id="4326037at2759"/>
<dbReference type="AlphaFoldDB" id="A0A9W9JC09"/>
<accession>A0A9W9JC09</accession>
<evidence type="ECO:0000313" key="3">
    <source>
        <dbReference type="Proteomes" id="UP001150942"/>
    </source>
</evidence>
<dbReference type="EMBL" id="JAPQKQ010000003">
    <property type="protein sequence ID" value="KAJ5202283.1"/>
    <property type="molecule type" value="Genomic_DNA"/>
</dbReference>
<name>A0A9W9JC09_9EURO</name>
<reference evidence="1" key="2">
    <citation type="journal article" date="2023" name="IMA Fungus">
        <title>Comparative genomic study of the Penicillium genus elucidates a diverse pangenome and 15 lateral gene transfer events.</title>
        <authorList>
            <person name="Petersen C."/>
            <person name="Sorensen T."/>
            <person name="Nielsen M.R."/>
            <person name="Sondergaard T.E."/>
            <person name="Sorensen J.L."/>
            <person name="Fitzpatrick D.A."/>
            <person name="Frisvad J.C."/>
            <person name="Nielsen K.L."/>
        </authorList>
    </citation>
    <scope>NUCLEOTIDE SEQUENCE</scope>
    <source>
        <strain evidence="1">IBT 20477</strain>
    </source>
</reference>
<protein>
    <submittedName>
        <fullName evidence="1">Uncharacterized protein</fullName>
    </submittedName>
</protein>
<dbReference type="Proteomes" id="UP001150942">
    <property type="component" value="Unassembled WGS sequence"/>
</dbReference>
<dbReference type="EMBL" id="JAPQKQ010000006">
    <property type="protein sequence ID" value="KAJ5193146.1"/>
    <property type="molecule type" value="Genomic_DNA"/>
</dbReference>
<comment type="caution">
    <text evidence="1">The sequence shown here is derived from an EMBL/GenBank/DDBJ whole genome shotgun (WGS) entry which is preliminary data.</text>
</comment>
<sequence length="90" mass="10392">MPLSYPISHPHFMILAPSDVDFKLFLDILEESQGGLLRRFSTAAEKIARHLIYENMEHREPFHLEIVDSEEIMEHPKGSPGLLKMLDYDG</sequence>
<evidence type="ECO:0000313" key="2">
    <source>
        <dbReference type="EMBL" id="KAJ5202283.1"/>
    </source>
</evidence>
<gene>
    <name evidence="2" type="ORF">N7449_004362</name>
    <name evidence="1" type="ORF">N7449_009288</name>
</gene>
<evidence type="ECO:0000313" key="1">
    <source>
        <dbReference type="EMBL" id="KAJ5193146.1"/>
    </source>
</evidence>
<reference evidence="1" key="1">
    <citation type="submission" date="2022-11" db="EMBL/GenBank/DDBJ databases">
        <authorList>
            <person name="Petersen C."/>
        </authorList>
    </citation>
    <scope>NUCLEOTIDE SEQUENCE</scope>
    <source>
        <strain evidence="1">IBT 20477</strain>
    </source>
</reference>